<dbReference type="KEGG" id="nlo:107227425"/>
<feature type="compositionally biased region" description="Polar residues" evidence="16">
    <location>
        <begin position="763"/>
        <end position="796"/>
    </location>
</feature>
<comment type="similarity">
    <text evidence="4">Belongs to the protein kinase superfamily. CAMK Ser/Thr protein kinase family.</text>
</comment>
<dbReference type="RefSeq" id="XP_015524049.2">
    <property type="nucleotide sequence ID" value="XM_015668563.2"/>
</dbReference>
<dbReference type="SMART" id="SM00220">
    <property type="entry name" value="S_TKc"/>
    <property type="match status" value="1"/>
</dbReference>
<evidence type="ECO:0000256" key="14">
    <source>
        <dbReference type="ARBA" id="ARBA00047899"/>
    </source>
</evidence>
<keyword evidence="9" id="KW-0808">Transferase</keyword>
<feature type="compositionally biased region" description="Polar residues" evidence="16">
    <location>
        <begin position="987"/>
        <end position="1005"/>
    </location>
</feature>
<evidence type="ECO:0000256" key="1">
    <source>
        <dbReference type="ARBA" id="ARBA00003412"/>
    </source>
</evidence>
<dbReference type="GO" id="GO:0004674">
    <property type="term" value="F:protein serine/threonine kinase activity"/>
    <property type="evidence" value="ECO:0007669"/>
    <property type="project" value="UniProtKB-KW"/>
</dbReference>
<keyword evidence="10" id="KW-0547">Nucleotide-binding</keyword>
<organism evidence="19">
    <name type="scientific">Neodiprion lecontei</name>
    <name type="common">Redheaded pine sawfly</name>
    <dbReference type="NCBI Taxonomy" id="441921"/>
    <lineage>
        <taxon>Eukaryota</taxon>
        <taxon>Metazoa</taxon>
        <taxon>Ecdysozoa</taxon>
        <taxon>Arthropoda</taxon>
        <taxon>Hexapoda</taxon>
        <taxon>Insecta</taxon>
        <taxon>Pterygota</taxon>
        <taxon>Neoptera</taxon>
        <taxon>Endopterygota</taxon>
        <taxon>Hymenoptera</taxon>
        <taxon>Tenthredinoidea</taxon>
        <taxon>Diprionidae</taxon>
        <taxon>Diprioninae</taxon>
        <taxon>Neodiprion</taxon>
    </lineage>
</organism>
<evidence type="ECO:0000313" key="19">
    <source>
        <dbReference type="RefSeq" id="XP_015524049.2"/>
    </source>
</evidence>
<dbReference type="GeneID" id="107227425"/>
<keyword evidence="13" id="KW-0539">Nucleus</keyword>
<comment type="catalytic activity">
    <reaction evidence="14">
        <text>L-threonyl-[protein] + ATP = O-phospho-L-threonyl-[protein] + ADP + H(+)</text>
        <dbReference type="Rhea" id="RHEA:46608"/>
        <dbReference type="Rhea" id="RHEA-COMP:11060"/>
        <dbReference type="Rhea" id="RHEA-COMP:11605"/>
        <dbReference type="ChEBI" id="CHEBI:15378"/>
        <dbReference type="ChEBI" id="CHEBI:30013"/>
        <dbReference type="ChEBI" id="CHEBI:30616"/>
        <dbReference type="ChEBI" id="CHEBI:61977"/>
        <dbReference type="ChEBI" id="CHEBI:456216"/>
        <dbReference type="EC" id="2.7.11.1"/>
    </reaction>
</comment>
<keyword evidence="12" id="KW-0067">ATP-binding</keyword>
<evidence type="ECO:0000256" key="3">
    <source>
        <dbReference type="ARBA" id="ARBA00004496"/>
    </source>
</evidence>
<feature type="region of interest" description="Disordered" evidence="16">
    <location>
        <begin position="948"/>
        <end position="1005"/>
    </location>
</feature>
<feature type="domain" description="Protein kinase" evidence="17">
    <location>
        <begin position="223"/>
        <end position="518"/>
    </location>
</feature>
<dbReference type="InterPro" id="IPR024104">
    <property type="entry name" value="Tribbles/Ser_Thr_kinase_40"/>
</dbReference>
<comment type="subcellular location">
    <subcellularLocation>
        <location evidence="3">Cytoplasm</location>
    </subcellularLocation>
    <subcellularLocation>
        <location evidence="2">Nucleus</location>
    </subcellularLocation>
</comment>
<evidence type="ECO:0000256" key="6">
    <source>
        <dbReference type="ARBA" id="ARBA00016813"/>
    </source>
</evidence>
<feature type="compositionally biased region" description="Polar residues" evidence="16">
    <location>
        <begin position="559"/>
        <end position="572"/>
    </location>
</feature>
<feature type="compositionally biased region" description="Basic and acidic residues" evidence="16">
    <location>
        <begin position="144"/>
        <end position="153"/>
    </location>
</feature>
<dbReference type="GO" id="GO:0005524">
    <property type="term" value="F:ATP binding"/>
    <property type="evidence" value="ECO:0007669"/>
    <property type="project" value="UniProtKB-KW"/>
</dbReference>
<evidence type="ECO:0000256" key="5">
    <source>
        <dbReference type="ARBA" id="ARBA00012513"/>
    </source>
</evidence>
<feature type="compositionally biased region" description="Low complexity" evidence="16">
    <location>
        <begin position="1038"/>
        <end position="1054"/>
    </location>
</feature>
<evidence type="ECO:0000256" key="11">
    <source>
        <dbReference type="ARBA" id="ARBA00022777"/>
    </source>
</evidence>
<dbReference type="AlphaFoldDB" id="A0A6J0CD58"/>
<dbReference type="PANTHER" id="PTHR22961">
    <property type="entry name" value="SER/THR PROTEIN KINASE-TRB"/>
    <property type="match status" value="1"/>
</dbReference>
<dbReference type="EC" id="2.7.11.1" evidence="5"/>
<dbReference type="Gene3D" id="1.10.510.10">
    <property type="entry name" value="Transferase(Phosphotransferase) domain 1"/>
    <property type="match status" value="1"/>
</dbReference>
<dbReference type="Pfam" id="PF00069">
    <property type="entry name" value="Pkinase"/>
    <property type="match status" value="1"/>
</dbReference>
<dbReference type="InterPro" id="IPR008271">
    <property type="entry name" value="Ser/Thr_kinase_AS"/>
</dbReference>
<dbReference type="InterPro" id="IPR011009">
    <property type="entry name" value="Kinase-like_dom_sf"/>
</dbReference>
<dbReference type="InterPro" id="IPR000719">
    <property type="entry name" value="Prot_kinase_dom"/>
</dbReference>
<evidence type="ECO:0000256" key="12">
    <source>
        <dbReference type="ARBA" id="ARBA00022840"/>
    </source>
</evidence>
<evidence type="ECO:0000256" key="16">
    <source>
        <dbReference type="SAM" id="MobiDB-lite"/>
    </source>
</evidence>
<dbReference type="PROSITE" id="PS00108">
    <property type="entry name" value="PROTEIN_KINASE_ST"/>
    <property type="match status" value="1"/>
</dbReference>
<keyword evidence="18" id="KW-1185">Reference proteome</keyword>
<sequence>MTLIVRGTAARQLLRVVIANADTMLTLENVAGPSSASSNILMNNYDIMDTAETEDNILSQDSVIDLVSSGTDSTVVLSTIEENNSAIEDNSLNRDILTRGQSGESSSLSSEIQLSGIIAASSQGSSNNDNNTEEIKESNSNPESRNDAEKVHQVPELNSSSAKDNSYIFDAMKFKSWIKNEEIMGSVFDKASGSNWCKGNLTFHVPVPGTPVNSNSAKQAGPYLLGPPIGTSPVKSIVQCLARRAGSDKFYTIKILTLKDEDEYETQDDRQGKMLLHAEYSLLSLLCSQDGVVHHHGFFKDCALEEKSMPSGAVYTGKVKRRLCLVLDCLTAHDFNPKNDEMLNLQHHVIKEKKLSERETLLIFSDTVRIVACLHMKNIVHRDLKLGNIVLNRRTRKVTITNFCLGKHLSSEEDLLKDQRGSPAYISPDVLCGKPYLGKPSDMWALGVVLFTMLYGQFPFYDSNPTQLFSKIKAANYHIPNESRVSEGTVSLIRNLLVLEPKKRLTAMKVLDALSTIIATLKVPNVIGEELQVVPDIDDMKDKNSEQALLSPSPLPVTKDNSMGNKKQNQDSGNKKLGDFSKQVTLQEQMEKMMRQQQSPLVPQRRPYSQIPLHRVGSDARELTPAEFSRFKHLIPRDNQRSHAQSPNRREGVLLRLRGNSRSRSITTNQILVHRDQNVSTSGGTPQNSVSTLANNPLSTAASQNSARALPNTSSVSEIENRTTPSSSNLTDNLASARTLGNLASSRTGSSSNLRRLHHHPSIPQNNGNNTSTSQYMQIRSNPRLRTNQNSSTPSQVRVFAPSHSQHRRLSLTDSQEGSLYSLETQNRQPNASNTIQQGHEINNSNAQTRRNNYTESLLQVPLSSSQNDAGRRFFQSNRSTPELLRHNRQNRFRDSIADQLASFRARMQQNRINNITRELDVQNRLANLMSGVSDANSNRTLDLPLHRTSVAHHRHSPYATRSGVVTSDRDRNSRRGTQERGGITDPSLNVPNLDASWSSGRDDNANSSILTRGCTSSASVICTEQNSSLSNNSTMTVSAGSVGLSSSSSGSASRNTSALPRDSALISNQEESQDSILIHRGIRFQLSPRSQRSLSAFLRSKLDDHARGTRR</sequence>
<dbReference type="PANTHER" id="PTHR22961:SF16">
    <property type="entry name" value="SERINE_THREONINE-PROTEIN KINASE 40"/>
    <property type="match status" value="1"/>
</dbReference>
<dbReference type="PROSITE" id="PS50011">
    <property type="entry name" value="PROTEIN_KINASE_DOM"/>
    <property type="match status" value="1"/>
</dbReference>
<feature type="region of interest" description="Disordered" evidence="16">
    <location>
        <begin position="120"/>
        <end position="159"/>
    </location>
</feature>
<protein>
    <recommendedName>
        <fullName evidence="6">Serine/threonine-protein kinase 40</fullName>
        <ecNumber evidence="5">2.7.11.1</ecNumber>
    </recommendedName>
</protein>
<evidence type="ECO:0000256" key="7">
    <source>
        <dbReference type="ARBA" id="ARBA00022490"/>
    </source>
</evidence>
<dbReference type="InterPro" id="IPR024236">
    <property type="entry name" value="Ser/Thr_kinase_40"/>
</dbReference>
<feature type="compositionally biased region" description="Polar residues" evidence="16">
    <location>
        <begin position="742"/>
        <end position="754"/>
    </location>
</feature>
<dbReference type="CDD" id="cd13974">
    <property type="entry name" value="STKc_SHIK"/>
    <property type="match status" value="1"/>
</dbReference>
<keyword evidence="11 19" id="KW-0418">Kinase</keyword>
<keyword evidence="7" id="KW-0963">Cytoplasm</keyword>
<dbReference type="InParanoid" id="A0A6J0CD58"/>
<evidence type="ECO:0000259" key="17">
    <source>
        <dbReference type="PROSITE" id="PS50011"/>
    </source>
</evidence>
<feature type="region of interest" description="Disordered" evidence="16">
    <location>
        <begin position="634"/>
        <end position="845"/>
    </location>
</feature>
<comment type="function">
    <text evidence="1">May be a negative regulator of NF-kappa-B and p53-mediated gene transcription.</text>
</comment>
<feature type="region of interest" description="Disordered" evidence="16">
    <location>
        <begin position="1029"/>
        <end position="1071"/>
    </location>
</feature>
<dbReference type="GO" id="GO:0005737">
    <property type="term" value="C:cytoplasm"/>
    <property type="evidence" value="ECO:0007669"/>
    <property type="project" value="UniProtKB-SubCell"/>
</dbReference>
<accession>A0A6J0CD58</accession>
<reference evidence="19" key="1">
    <citation type="submission" date="2025-08" db="UniProtKB">
        <authorList>
            <consortium name="RefSeq"/>
        </authorList>
    </citation>
    <scope>IDENTIFICATION</scope>
    <source>
        <tissue evidence="19">Thorax and Abdomen</tissue>
    </source>
</reference>
<comment type="catalytic activity">
    <reaction evidence="15">
        <text>L-seryl-[protein] + ATP = O-phospho-L-seryl-[protein] + ADP + H(+)</text>
        <dbReference type="Rhea" id="RHEA:17989"/>
        <dbReference type="Rhea" id="RHEA-COMP:9863"/>
        <dbReference type="Rhea" id="RHEA-COMP:11604"/>
        <dbReference type="ChEBI" id="CHEBI:15378"/>
        <dbReference type="ChEBI" id="CHEBI:29999"/>
        <dbReference type="ChEBI" id="CHEBI:30616"/>
        <dbReference type="ChEBI" id="CHEBI:83421"/>
        <dbReference type="ChEBI" id="CHEBI:456216"/>
        <dbReference type="EC" id="2.7.11.1"/>
    </reaction>
</comment>
<feature type="compositionally biased region" description="Basic and acidic residues" evidence="16">
    <location>
        <begin position="968"/>
        <end position="979"/>
    </location>
</feature>
<keyword evidence="8" id="KW-0723">Serine/threonine-protein kinase</keyword>
<dbReference type="SUPFAM" id="SSF56112">
    <property type="entry name" value="Protein kinase-like (PK-like)"/>
    <property type="match status" value="1"/>
</dbReference>
<dbReference type="OrthoDB" id="410920at2759"/>
<evidence type="ECO:0000256" key="8">
    <source>
        <dbReference type="ARBA" id="ARBA00022527"/>
    </source>
</evidence>
<feature type="compositionally biased region" description="Polar residues" evidence="16">
    <location>
        <begin position="812"/>
        <end position="845"/>
    </location>
</feature>
<feature type="region of interest" description="Disordered" evidence="16">
    <location>
        <begin position="546"/>
        <end position="579"/>
    </location>
</feature>
<dbReference type="GO" id="GO:0005634">
    <property type="term" value="C:nucleus"/>
    <property type="evidence" value="ECO:0007669"/>
    <property type="project" value="UniProtKB-SubCell"/>
</dbReference>
<feature type="compositionally biased region" description="Low complexity" evidence="16">
    <location>
        <begin position="654"/>
        <end position="665"/>
    </location>
</feature>
<evidence type="ECO:0000256" key="9">
    <source>
        <dbReference type="ARBA" id="ARBA00022679"/>
    </source>
</evidence>
<evidence type="ECO:0000256" key="15">
    <source>
        <dbReference type="ARBA" id="ARBA00048679"/>
    </source>
</evidence>
<evidence type="ECO:0000256" key="10">
    <source>
        <dbReference type="ARBA" id="ARBA00022741"/>
    </source>
</evidence>
<dbReference type="Proteomes" id="UP000829291">
    <property type="component" value="Chromosome 3"/>
</dbReference>
<evidence type="ECO:0000256" key="4">
    <source>
        <dbReference type="ARBA" id="ARBA00006692"/>
    </source>
</evidence>
<gene>
    <name evidence="19" type="primary">LOC107227425</name>
</gene>
<evidence type="ECO:0000313" key="18">
    <source>
        <dbReference type="Proteomes" id="UP000829291"/>
    </source>
</evidence>
<proteinExistence type="inferred from homology"/>
<evidence type="ECO:0000256" key="2">
    <source>
        <dbReference type="ARBA" id="ARBA00004123"/>
    </source>
</evidence>
<feature type="compositionally biased region" description="Polar residues" evidence="16">
    <location>
        <begin position="678"/>
        <end position="736"/>
    </location>
</feature>
<name>A0A6J0CD58_NEOLC</name>
<evidence type="ECO:0000256" key="13">
    <source>
        <dbReference type="ARBA" id="ARBA00023242"/>
    </source>
</evidence>